<gene>
    <name evidence="2" type="ORF">WMSIL1_LOCUS9712</name>
</gene>
<feature type="compositionally biased region" description="Pro residues" evidence="1">
    <location>
        <begin position="35"/>
        <end position="46"/>
    </location>
</feature>
<feature type="compositionally biased region" description="Polar residues" evidence="1">
    <location>
        <begin position="1"/>
        <end position="17"/>
    </location>
</feature>
<feature type="region of interest" description="Disordered" evidence="1">
    <location>
        <begin position="161"/>
        <end position="191"/>
    </location>
</feature>
<evidence type="ECO:0000256" key="1">
    <source>
        <dbReference type="SAM" id="MobiDB-lite"/>
    </source>
</evidence>
<evidence type="ECO:0000313" key="3">
    <source>
        <dbReference type="Proteomes" id="UP000321570"/>
    </source>
</evidence>
<dbReference type="EMBL" id="CABIJS010000410">
    <property type="protein sequence ID" value="VUZ50885.1"/>
    <property type="molecule type" value="Genomic_DNA"/>
</dbReference>
<accession>A0A564YUH2</accession>
<feature type="compositionally biased region" description="Basic residues" evidence="1">
    <location>
        <begin position="170"/>
        <end position="182"/>
    </location>
</feature>
<sequence length="191" mass="21210">QNSPNPAHTPFQDTRNPNSPPVTPYQPTPNYHYSPPTPSVPKPMPYDPSTPFSQWLKPTDALLAQLPDACKMSALMAALPEDIWLWLQLKGISESSDYNSEKLTLLNLMSITEKSKSALDLFRRRQMPGESHVQFAIAIQSKQDYLVSLRFISGVYPPVAPKPPGDHGTCGHRRTGQGRKRTPQTYSGPTG</sequence>
<evidence type="ECO:0000313" key="2">
    <source>
        <dbReference type="EMBL" id="VUZ50885.1"/>
    </source>
</evidence>
<reference evidence="2 3" key="1">
    <citation type="submission" date="2019-07" db="EMBL/GenBank/DDBJ databases">
        <authorList>
            <person name="Jastrzebski P J."/>
            <person name="Paukszto L."/>
            <person name="Jastrzebski P J."/>
        </authorList>
    </citation>
    <scope>NUCLEOTIDE SEQUENCE [LARGE SCALE GENOMIC DNA]</scope>
    <source>
        <strain evidence="2 3">WMS-il1</strain>
    </source>
</reference>
<organism evidence="2 3">
    <name type="scientific">Hymenolepis diminuta</name>
    <name type="common">Rat tapeworm</name>
    <dbReference type="NCBI Taxonomy" id="6216"/>
    <lineage>
        <taxon>Eukaryota</taxon>
        <taxon>Metazoa</taxon>
        <taxon>Spiralia</taxon>
        <taxon>Lophotrochozoa</taxon>
        <taxon>Platyhelminthes</taxon>
        <taxon>Cestoda</taxon>
        <taxon>Eucestoda</taxon>
        <taxon>Cyclophyllidea</taxon>
        <taxon>Hymenolepididae</taxon>
        <taxon>Hymenolepis</taxon>
    </lineage>
</organism>
<protein>
    <submittedName>
        <fullName evidence="2">Uncharacterized protein</fullName>
    </submittedName>
</protein>
<dbReference type="Proteomes" id="UP000321570">
    <property type="component" value="Unassembled WGS sequence"/>
</dbReference>
<feature type="region of interest" description="Disordered" evidence="1">
    <location>
        <begin position="1"/>
        <end position="46"/>
    </location>
</feature>
<proteinExistence type="predicted"/>
<feature type="compositionally biased region" description="Pro residues" evidence="1">
    <location>
        <begin position="18"/>
        <end position="27"/>
    </location>
</feature>
<name>A0A564YUH2_HYMDI</name>
<keyword evidence="3" id="KW-1185">Reference proteome</keyword>
<feature type="non-terminal residue" evidence="2">
    <location>
        <position position="1"/>
    </location>
</feature>
<dbReference type="AlphaFoldDB" id="A0A564YUH2"/>